<dbReference type="InterPro" id="IPR017853">
    <property type="entry name" value="GH"/>
</dbReference>
<keyword evidence="3" id="KW-0326">Glycosidase</keyword>
<dbReference type="InterPro" id="IPR011837">
    <property type="entry name" value="Glycogen_debranch_GlgX"/>
</dbReference>
<feature type="compositionally biased region" description="Basic and acidic residues" evidence="4">
    <location>
        <begin position="179"/>
        <end position="190"/>
    </location>
</feature>
<evidence type="ECO:0000313" key="8">
    <source>
        <dbReference type="Proteomes" id="UP000289805"/>
    </source>
</evidence>
<dbReference type="Gene3D" id="2.60.40.10">
    <property type="entry name" value="Immunoglobulins"/>
    <property type="match status" value="1"/>
</dbReference>
<evidence type="ECO:0000259" key="5">
    <source>
        <dbReference type="SMART" id="SM00642"/>
    </source>
</evidence>
<keyword evidence="2" id="KW-0378">Hydrolase</keyword>
<evidence type="ECO:0000313" key="7">
    <source>
        <dbReference type="EMBL" id="RXR34320.1"/>
    </source>
</evidence>
<dbReference type="OrthoDB" id="3236218at2"/>
<dbReference type="Proteomes" id="UP000290517">
    <property type="component" value="Unassembled WGS sequence"/>
</dbReference>
<dbReference type="CDD" id="cd02856">
    <property type="entry name" value="E_set_GDE_Isoamylase_N"/>
    <property type="match status" value="1"/>
</dbReference>
<dbReference type="AlphaFoldDB" id="A0A4Q1KX86"/>
<evidence type="ECO:0000256" key="1">
    <source>
        <dbReference type="ARBA" id="ARBA00008061"/>
    </source>
</evidence>
<feature type="region of interest" description="Disordered" evidence="4">
    <location>
        <begin position="566"/>
        <end position="585"/>
    </location>
</feature>
<dbReference type="EMBL" id="SDJQ01000011">
    <property type="protein sequence ID" value="RXR34320.1"/>
    <property type="molecule type" value="Genomic_DNA"/>
</dbReference>
<feature type="region of interest" description="Disordered" evidence="4">
    <location>
        <begin position="1"/>
        <end position="78"/>
    </location>
</feature>
<dbReference type="CDD" id="cd11326">
    <property type="entry name" value="AmyAc_Glg_debranch"/>
    <property type="match status" value="1"/>
</dbReference>
<dbReference type="Pfam" id="PF02922">
    <property type="entry name" value="CBM_48"/>
    <property type="match status" value="1"/>
</dbReference>
<evidence type="ECO:0000256" key="2">
    <source>
        <dbReference type="ARBA" id="ARBA00022801"/>
    </source>
</evidence>
<evidence type="ECO:0000313" key="6">
    <source>
        <dbReference type="EMBL" id="RXR26623.1"/>
    </source>
</evidence>
<organism evidence="7 8">
    <name type="scientific">Oerskovia turbata</name>
    <dbReference type="NCBI Taxonomy" id="1713"/>
    <lineage>
        <taxon>Bacteria</taxon>
        <taxon>Bacillati</taxon>
        <taxon>Actinomycetota</taxon>
        <taxon>Actinomycetes</taxon>
        <taxon>Micrococcales</taxon>
        <taxon>Cellulomonadaceae</taxon>
        <taxon>Oerskovia</taxon>
    </lineage>
</organism>
<evidence type="ECO:0000256" key="3">
    <source>
        <dbReference type="ARBA" id="ARBA00023295"/>
    </source>
</evidence>
<dbReference type="InterPro" id="IPR013783">
    <property type="entry name" value="Ig-like_fold"/>
</dbReference>
<dbReference type="GO" id="GO:0005980">
    <property type="term" value="P:glycogen catabolic process"/>
    <property type="evidence" value="ECO:0007669"/>
    <property type="project" value="InterPro"/>
</dbReference>
<dbReference type="GO" id="GO:0004135">
    <property type="term" value="F:amylo-alpha-1,6-glucosidase activity"/>
    <property type="evidence" value="ECO:0007669"/>
    <property type="project" value="InterPro"/>
</dbReference>
<evidence type="ECO:0000256" key="4">
    <source>
        <dbReference type="SAM" id="MobiDB-lite"/>
    </source>
</evidence>
<reference evidence="8 9" key="1">
    <citation type="submission" date="2019-01" db="EMBL/GenBank/DDBJ databases">
        <title>Oerskovia turbata Genome sequencing and assembly.</title>
        <authorList>
            <person name="Dou T."/>
        </authorList>
    </citation>
    <scope>NUCLEOTIDE SEQUENCE [LARGE SCALE GENOMIC DNA]</scope>
    <source>
        <strain evidence="7 8">JCM12123</strain>
        <strain evidence="6 9">JCM3160</strain>
    </source>
</reference>
<name>A0A4Q1KX86_9CELL</name>
<feature type="region of interest" description="Disordered" evidence="4">
    <location>
        <begin position="174"/>
        <end position="210"/>
    </location>
</feature>
<dbReference type="InterPro" id="IPR014756">
    <property type="entry name" value="Ig_E-set"/>
</dbReference>
<protein>
    <submittedName>
        <fullName evidence="7">Glycogen debranching enzyme GlgX</fullName>
    </submittedName>
</protein>
<dbReference type="EMBL" id="SDJR01000003">
    <property type="protein sequence ID" value="RXR26623.1"/>
    <property type="molecule type" value="Genomic_DNA"/>
</dbReference>
<dbReference type="SMART" id="SM00642">
    <property type="entry name" value="Aamy"/>
    <property type="match status" value="1"/>
</dbReference>
<dbReference type="Proteomes" id="UP000289805">
    <property type="component" value="Unassembled WGS sequence"/>
</dbReference>
<keyword evidence="9" id="KW-1185">Reference proteome</keyword>
<dbReference type="PANTHER" id="PTHR43002">
    <property type="entry name" value="GLYCOGEN DEBRANCHING ENZYME"/>
    <property type="match status" value="1"/>
</dbReference>
<dbReference type="Gene3D" id="3.20.20.80">
    <property type="entry name" value="Glycosidases"/>
    <property type="match status" value="1"/>
</dbReference>
<proteinExistence type="inferred from homology"/>
<evidence type="ECO:0000313" key="9">
    <source>
        <dbReference type="Proteomes" id="UP000290517"/>
    </source>
</evidence>
<dbReference type="InterPro" id="IPR006047">
    <property type="entry name" value="GH13_cat_dom"/>
</dbReference>
<dbReference type="STRING" id="1713.GCA_000718325_00353"/>
<dbReference type="NCBIfam" id="TIGR02100">
    <property type="entry name" value="glgX_debranch"/>
    <property type="match status" value="1"/>
</dbReference>
<dbReference type="SUPFAM" id="SSF51445">
    <property type="entry name" value="(Trans)glycosidases"/>
    <property type="match status" value="1"/>
</dbReference>
<accession>A0A4Q1KX86</accession>
<dbReference type="InterPro" id="IPR044505">
    <property type="entry name" value="GlgX_Isoamylase_N_E_set"/>
</dbReference>
<dbReference type="SUPFAM" id="SSF81296">
    <property type="entry name" value="E set domains"/>
    <property type="match status" value="1"/>
</dbReference>
<feature type="domain" description="Glycosyl hydrolase family 13 catalytic" evidence="5">
    <location>
        <begin position="236"/>
        <end position="664"/>
    </location>
</feature>
<dbReference type="SUPFAM" id="SSF51011">
    <property type="entry name" value="Glycosyl hydrolase domain"/>
    <property type="match status" value="1"/>
</dbReference>
<feature type="region of interest" description="Disordered" evidence="4">
    <location>
        <begin position="786"/>
        <end position="805"/>
    </location>
</feature>
<dbReference type="InterPro" id="IPR004193">
    <property type="entry name" value="Glyco_hydro_13_N"/>
</dbReference>
<sequence>MCSVVGTTVDPGGTRTPQPFVEGVAQAKPYRAAPRNRVRSRARPPGEHEPSTSGPHNGGVQALAPSPRPRPSHVPAPRLGVRLAGDGVDVAVLASHASAVDLCLLDVLPDGEIHERRVALDGPTHGVWHGHVPGVREGQRYGFRAEGPWDPAAGFRYNPAKLLLDPYARGIVGELDDDPSTRGHVTERDGSGTLVGDVRGPADPRDSAAHVPHSVVVAPRTGHEPVRRPHVPWADTVIYEAHVRGLTMQLDAVPEHLRGTYAGLAHPATIAHLKALGVTTVELLPIHASLTEPHLVAKGLTNYWGYSTAGFFAPHAPYATRAAQEAGPGAVVDEVRGMVHLLHEAGLEVLLDVVHNHTCEGGADGPHLAWRGLDNPVYYLHDGASPAELADVTGTGNSLDFRRARVVQLTLDSLRYWAQEIGVDGFRFDLAVTLGRGPGGFDPDHPFLVALQTDPVLNGLKLVAEPWDVGPGGWRTGQFPAPLAEWNDRFRGAARQFWLADAREASHGRPGQGVRELATRLAGSADLFGHSDPPLMRGPVASVNFVTAHDGFTLADLVAYEHKHNEANGEGNRDGSDDNRSWNHGFEGRLENEEMTVEGFEPGVEIAPLRRRSIRNLMATQVLAAGTPMLTAGDEMGRTQRGNNNAYCQDGPVSWVSWELSPWRKDLLATTTHLLALRREHAALRSETFFHGRPRHSAQDTVPDLAWFDAAGRPLDHAAWHDPGFRVLQMLRTGPGGGDRDVLLVLNGALDSVEVALADVPGRRVPGAAEGAGTTGWELAWDSDWEHPAEGRGESNGGTLPGDDTAATALLEPLSLQVYLSPR</sequence>
<gene>
    <name evidence="7" type="primary">glgX</name>
    <name evidence="6" type="ORF">EQW73_03670</name>
    <name evidence="7" type="ORF">EQW78_08895</name>
</gene>
<comment type="caution">
    <text evidence="7">The sequence shown here is derived from an EMBL/GenBank/DDBJ whole genome shotgun (WGS) entry which is preliminary data.</text>
</comment>
<comment type="similarity">
    <text evidence="1">Belongs to the glycosyl hydrolase 13 family.</text>
</comment>